<dbReference type="AlphaFoldDB" id="A0A645C2C0"/>
<proteinExistence type="predicted"/>
<accession>A0A645C2C0</accession>
<evidence type="ECO:0000313" key="1">
    <source>
        <dbReference type="EMBL" id="MPM71367.1"/>
    </source>
</evidence>
<sequence>MTNQFQMKNIKVAEPIGVIITMQLTMVQQQELAKQIHAHRQFNCGEMIEHLQIVI</sequence>
<dbReference type="EMBL" id="VSSQ01024068">
    <property type="protein sequence ID" value="MPM71367.1"/>
    <property type="molecule type" value="Genomic_DNA"/>
</dbReference>
<organism evidence="1">
    <name type="scientific">bioreactor metagenome</name>
    <dbReference type="NCBI Taxonomy" id="1076179"/>
    <lineage>
        <taxon>unclassified sequences</taxon>
        <taxon>metagenomes</taxon>
        <taxon>ecological metagenomes</taxon>
    </lineage>
</organism>
<gene>
    <name evidence="1" type="ORF">SDC9_118331</name>
</gene>
<reference evidence="1" key="1">
    <citation type="submission" date="2019-08" db="EMBL/GenBank/DDBJ databases">
        <authorList>
            <person name="Kucharzyk K."/>
            <person name="Murdoch R.W."/>
            <person name="Higgins S."/>
            <person name="Loffler F."/>
        </authorList>
    </citation>
    <scope>NUCLEOTIDE SEQUENCE</scope>
</reference>
<name>A0A645C2C0_9ZZZZ</name>
<protein>
    <submittedName>
        <fullName evidence="1">Uncharacterized protein</fullName>
    </submittedName>
</protein>
<comment type="caution">
    <text evidence="1">The sequence shown here is derived from an EMBL/GenBank/DDBJ whole genome shotgun (WGS) entry which is preliminary data.</text>
</comment>